<dbReference type="OrthoDB" id="5318537at2"/>
<evidence type="ECO:0000313" key="3">
    <source>
        <dbReference type="Proteomes" id="UP000256650"/>
    </source>
</evidence>
<accession>A0A3D8I943</accession>
<keyword evidence="1" id="KW-0175">Coiled coil</keyword>
<proteinExistence type="predicted"/>
<protein>
    <submittedName>
        <fullName evidence="2">Protein hydE</fullName>
    </submittedName>
</protein>
<dbReference type="EMBL" id="NXLS01000012">
    <property type="protein sequence ID" value="RDU61690.1"/>
    <property type="molecule type" value="Genomic_DNA"/>
</dbReference>
<name>A0A3D8I943_9HELI</name>
<feature type="coiled-coil region" evidence="1">
    <location>
        <begin position="130"/>
        <end position="157"/>
    </location>
</feature>
<gene>
    <name evidence="2" type="ORF">CQA43_08930</name>
</gene>
<dbReference type="Proteomes" id="UP000256650">
    <property type="component" value="Unassembled WGS sequence"/>
</dbReference>
<evidence type="ECO:0000313" key="2">
    <source>
        <dbReference type="EMBL" id="RDU61690.1"/>
    </source>
</evidence>
<dbReference type="AlphaFoldDB" id="A0A3D8I943"/>
<reference evidence="2 3" key="1">
    <citation type="submission" date="2018-04" db="EMBL/GenBank/DDBJ databases">
        <title>Novel Campyloabacter and Helicobacter Species and Strains.</title>
        <authorList>
            <person name="Mannion A.J."/>
            <person name="Shen Z."/>
            <person name="Fox J.G."/>
        </authorList>
    </citation>
    <scope>NUCLEOTIDE SEQUENCE [LARGE SCALE GENOMIC DNA]</scope>
    <source>
        <strain evidence="2 3">MIT 99-5101</strain>
    </source>
</reference>
<dbReference type="Gene3D" id="3.30.420.40">
    <property type="match status" value="1"/>
</dbReference>
<evidence type="ECO:0000256" key="1">
    <source>
        <dbReference type="SAM" id="Coils"/>
    </source>
</evidence>
<keyword evidence="3" id="KW-1185">Reference proteome</keyword>
<sequence length="545" mass="62610">MAKLAFPHNIQNFLLKSLHFALRKTNLQGQFVQNSQDSFRLEVQGSQQEILNFSDSLQNYIPLSLQWTFKELIVLESFSKENLISLNHLFVTHFLTPLELQQLSNKESPNFCNLWAQWIDFQPTKMTFLKEEQRNEIQNAQDLIESLQTLANLLKQNECIFVKTIFGKKELVLLEENNPPNLEEIGEDFCFMPYSLINVKMLFRVENEELQALATLEKPILKLAPKSIFQHFFPIAQVNVLLPFEPYLVLLSKFLDSSLGLYLLPLRQKRKNGICEFVAEDSKPLTLSIAQNSLILPHRFESYKPNSIANAFLQAITKDSLNRVNALYLGENRTLFWVYFNENFKEALTFNFESNLGTILETFKTLNQTTQSLLKNFSSHFESIIHALESLPKNSVPSQNLLDLVGMCGVLLGLGESHNLKASANAVIECAWKFLGKKGPRIDFRLERDTEGKISLNTLQTLRSVMSFRLAGVENELLCFGILDSLAEFFANFSRDMEENYQTKGIVVCGKLFLNTQFINQFLHYLPKTSEIYACATMEFKNKTL</sequence>
<comment type="caution">
    <text evidence="2">The sequence shown here is derived from an EMBL/GenBank/DDBJ whole genome shotgun (WGS) entry which is preliminary data.</text>
</comment>
<organism evidence="2 3">
    <name type="scientific">Helicobacter ganmani</name>
    <dbReference type="NCBI Taxonomy" id="60246"/>
    <lineage>
        <taxon>Bacteria</taxon>
        <taxon>Pseudomonadati</taxon>
        <taxon>Campylobacterota</taxon>
        <taxon>Epsilonproteobacteria</taxon>
        <taxon>Campylobacterales</taxon>
        <taxon>Helicobacteraceae</taxon>
        <taxon>Helicobacter</taxon>
    </lineage>
</organism>